<feature type="transmembrane region" description="Helical" evidence="7">
    <location>
        <begin position="20"/>
        <end position="42"/>
    </location>
</feature>
<evidence type="ECO:0000256" key="2">
    <source>
        <dbReference type="ARBA" id="ARBA00008821"/>
    </source>
</evidence>
<dbReference type="Proteomes" id="UP000002420">
    <property type="component" value="Chromosome"/>
</dbReference>
<keyword evidence="3" id="KW-0813">Transport</keyword>
<feature type="transmembrane region" description="Helical" evidence="7">
    <location>
        <begin position="387"/>
        <end position="409"/>
    </location>
</feature>
<keyword evidence="4 7" id="KW-0812">Transmembrane</keyword>
<accession>B3E6V2</accession>
<protein>
    <submittedName>
        <fullName evidence="8">Xanthine/uracil/vitamin C permease</fullName>
    </submittedName>
</protein>
<dbReference type="AlphaFoldDB" id="B3E6V2"/>
<dbReference type="STRING" id="398767.Glov_2644"/>
<proteinExistence type="inferred from homology"/>
<evidence type="ECO:0000256" key="6">
    <source>
        <dbReference type="ARBA" id="ARBA00023136"/>
    </source>
</evidence>
<feature type="transmembrane region" description="Helical" evidence="7">
    <location>
        <begin position="165"/>
        <end position="189"/>
    </location>
</feature>
<dbReference type="EMBL" id="CP001089">
    <property type="protein sequence ID" value="ACD96357.1"/>
    <property type="molecule type" value="Genomic_DNA"/>
</dbReference>
<dbReference type="GO" id="GO:0042907">
    <property type="term" value="F:xanthine transmembrane transporter activity"/>
    <property type="evidence" value="ECO:0007669"/>
    <property type="project" value="TreeGrafter"/>
</dbReference>
<dbReference type="PANTHER" id="PTHR42810:SF2">
    <property type="entry name" value="PURINE PERMEASE C1399.01C-RELATED"/>
    <property type="match status" value="1"/>
</dbReference>
<comment type="subcellular location">
    <subcellularLocation>
        <location evidence="1">Membrane</location>
        <topology evidence="1">Multi-pass membrane protein</topology>
    </subcellularLocation>
</comment>
<feature type="transmembrane region" description="Helical" evidence="7">
    <location>
        <begin position="54"/>
        <end position="74"/>
    </location>
</feature>
<evidence type="ECO:0000256" key="4">
    <source>
        <dbReference type="ARBA" id="ARBA00022692"/>
    </source>
</evidence>
<dbReference type="RefSeq" id="WP_012470689.1">
    <property type="nucleotide sequence ID" value="NC_010814.1"/>
</dbReference>
<dbReference type="PANTHER" id="PTHR42810">
    <property type="entry name" value="PURINE PERMEASE C1399.01C-RELATED"/>
    <property type="match status" value="1"/>
</dbReference>
<evidence type="ECO:0000256" key="3">
    <source>
        <dbReference type="ARBA" id="ARBA00022448"/>
    </source>
</evidence>
<keyword evidence="5 7" id="KW-1133">Transmembrane helix</keyword>
<comment type="similarity">
    <text evidence="2">Belongs to the nucleobase:cation symporter-2 (NCS2) (TC 2.A.40) family.</text>
</comment>
<feature type="transmembrane region" description="Helical" evidence="7">
    <location>
        <begin position="246"/>
        <end position="270"/>
    </location>
</feature>
<evidence type="ECO:0000256" key="1">
    <source>
        <dbReference type="ARBA" id="ARBA00004141"/>
    </source>
</evidence>
<reference evidence="8 9" key="1">
    <citation type="submission" date="2008-05" db="EMBL/GenBank/DDBJ databases">
        <title>Complete sequence of chromosome of Geobacter lovleyi SZ.</title>
        <authorList>
            <consortium name="US DOE Joint Genome Institute"/>
            <person name="Lucas S."/>
            <person name="Copeland A."/>
            <person name="Lapidus A."/>
            <person name="Glavina del Rio T."/>
            <person name="Dalin E."/>
            <person name="Tice H."/>
            <person name="Bruce D."/>
            <person name="Goodwin L."/>
            <person name="Pitluck S."/>
            <person name="Chertkov O."/>
            <person name="Meincke L."/>
            <person name="Brettin T."/>
            <person name="Detter J.C."/>
            <person name="Han C."/>
            <person name="Tapia R."/>
            <person name="Kuske C.R."/>
            <person name="Schmutz J."/>
            <person name="Larimer F."/>
            <person name="Land M."/>
            <person name="Hauser L."/>
            <person name="Kyrpides N."/>
            <person name="Mikhailova N."/>
            <person name="Sung Y."/>
            <person name="Fletcher K.E."/>
            <person name="Ritalahti K.M."/>
            <person name="Loeffler F.E."/>
            <person name="Richardson P."/>
        </authorList>
    </citation>
    <scope>NUCLEOTIDE SEQUENCE [LARGE SCALE GENOMIC DNA]</scope>
    <source>
        <strain evidence="9">ATCC BAA-1151 / DSM 17278 / SZ</strain>
    </source>
</reference>
<feature type="transmembrane region" description="Helical" evidence="7">
    <location>
        <begin position="133"/>
        <end position="153"/>
    </location>
</feature>
<feature type="transmembrane region" description="Helical" evidence="7">
    <location>
        <begin position="196"/>
        <end position="226"/>
    </location>
</feature>
<evidence type="ECO:0000256" key="5">
    <source>
        <dbReference type="ARBA" id="ARBA00022989"/>
    </source>
</evidence>
<dbReference type="GO" id="GO:0005886">
    <property type="term" value="C:plasma membrane"/>
    <property type="evidence" value="ECO:0007669"/>
    <property type="project" value="TreeGrafter"/>
</dbReference>
<evidence type="ECO:0000313" key="9">
    <source>
        <dbReference type="Proteomes" id="UP000002420"/>
    </source>
</evidence>
<gene>
    <name evidence="8" type="ordered locus">Glov_2644</name>
</gene>
<dbReference type="eggNOG" id="COG2233">
    <property type="taxonomic scope" value="Bacteria"/>
</dbReference>
<feature type="transmembrane region" description="Helical" evidence="7">
    <location>
        <begin position="354"/>
        <end position="375"/>
    </location>
</feature>
<dbReference type="Pfam" id="PF00860">
    <property type="entry name" value="Xan_ur_permease"/>
    <property type="match status" value="1"/>
</dbReference>
<feature type="transmembrane region" description="Helical" evidence="7">
    <location>
        <begin position="323"/>
        <end position="342"/>
    </location>
</feature>
<dbReference type="OrthoDB" id="9805749at2"/>
<evidence type="ECO:0000313" key="8">
    <source>
        <dbReference type="EMBL" id="ACD96357.1"/>
    </source>
</evidence>
<keyword evidence="9" id="KW-1185">Reference proteome</keyword>
<organism evidence="8 9">
    <name type="scientific">Trichlorobacter lovleyi (strain ATCC BAA-1151 / DSM 17278 / SZ)</name>
    <name type="common">Geobacter lovleyi</name>
    <dbReference type="NCBI Taxonomy" id="398767"/>
    <lineage>
        <taxon>Bacteria</taxon>
        <taxon>Pseudomonadati</taxon>
        <taxon>Thermodesulfobacteriota</taxon>
        <taxon>Desulfuromonadia</taxon>
        <taxon>Geobacterales</taxon>
        <taxon>Geobacteraceae</taxon>
        <taxon>Trichlorobacter</taxon>
    </lineage>
</organism>
<dbReference type="InterPro" id="IPR006043">
    <property type="entry name" value="NCS2"/>
</dbReference>
<sequence length="571" mass="61380">MTSVKTNLLYDMAERSPFWLTLLMAAQHVMLIYSEIIIFPVIVGKKAGAPLEHILFASFAAALAAGLSTLLQVVRLGRVGTGYVLFMGSSAAYFSCCVDVVTAGGFALLATLSILVAPVEMVLAYCLRHLRHVFTPVVGGVILLLVVISLISVGHHEWMGEQGSALYGSAQHLTAGGVTMCALLGMALFGNRTLRLWCPIIGMVAGLAVSWALGILDVSAAAAYPWFGRFAGSWPGLTFNLKPEQFPFFLTLALLTLINGVQAIGNSMAIQRVSHREPRQVNYGIIQGTMYADACGNLISGALGTMPNETYSENISVVRITGVASRMVGVFGALMLILLPFLPKLSMVMVNLPAPVYGGFIMGLAAMMFPAGLELVFAHGITHQSGLLVGVSLCVGMLAESGKFFPGVFPPTFALFLNNSVAAGGLVAVALSLLFRFAILSSKEFSFPVVASQYPVLLENLQQAGNDLDLDQQQQYRLQLVCEELFAHIAKRSPATSSVKIKVLRHDEELVVEIIHGERVESVNFKGMPADLMAATEEEISSLGLVLVKGLVRDLHHVEISGVTYIWFKLD</sequence>
<evidence type="ECO:0000256" key="7">
    <source>
        <dbReference type="SAM" id="Phobius"/>
    </source>
</evidence>
<feature type="transmembrane region" description="Helical" evidence="7">
    <location>
        <begin position="421"/>
        <end position="439"/>
    </location>
</feature>
<keyword evidence="6 7" id="KW-0472">Membrane</keyword>
<dbReference type="KEGG" id="glo:Glov_2644"/>
<dbReference type="HOGENOM" id="CLU_470040_0_0_7"/>
<name>B3E6V2_TRIL1</name>